<dbReference type="OrthoDB" id="1440037at2"/>
<proteinExistence type="predicted"/>
<feature type="chain" id="PRO_5016345321" description="Lipoprotein" evidence="1">
    <location>
        <begin position="30"/>
        <end position="237"/>
    </location>
</feature>
<dbReference type="AlphaFoldDB" id="A0A327SAK5"/>
<evidence type="ECO:0000313" key="3">
    <source>
        <dbReference type="Proteomes" id="UP000249754"/>
    </source>
</evidence>
<dbReference type="PROSITE" id="PS51257">
    <property type="entry name" value="PROKAR_LIPOPROTEIN"/>
    <property type="match status" value="1"/>
</dbReference>
<comment type="caution">
    <text evidence="2">The sequence shown here is derived from an EMBL/GenBank/DDBJ whole genome shotgun (WGS) entry which is preliminary data.</text>
</comment>
<reference evidence="2 3" key="1">
    <citation type="submission" date="2018-06" db="EMBL/GenBank/DDBJ databases">
        <title>Genomic Encyclopedia of Archaeal and Bacterial Type Strains, Phase II (KMG-II): from individual species to whole genera.</title>
        <authorList>
            <person name="Goeker M."/>
        </authorList>
    </citation>
    <scope>NUCLEOTIDE SEQUENCE [LARGE SCALE GENOMIC DNA]</scope>
    <source>
        <strain evidence="2 3">DSM 14825</strain>
    </source>
</reference>
<dbReference type="RefSeq" id="WP_111635357.1">
    <property type="nucleotide sequence ID" value="NZ_QLLR01000025.1"/>
</dbReference>
<dbReference type="Proteomes" id="UP000249754">
    <property type="component" value="Unassembled WGS sequence"/>
</dbReference>
<keyword evidence="1" id="KW-0732">Signal</keyword>
<organism evidence="2 3">
    <name type="scientific">Pedobacter cryoconitis</name>
    <dbReference type="NCBI Taxonomy" id="188932"/>
    <lineage>
        <taxon>Bacteria</taxon>
        <taxon>Pseudomonadati</taxon>
        <taxon>Bacteroidota</taxon>
        <taxon>Sphingobacteriia</taxon>
        <taxon>Sphingobacteriales</taxon>
        <taxon>Sphingobacteriaceae</taxon>
        <taxon>Pedobacter</taxon>
    </lineage>
</organism>
<sequence>MKRTGKSLKRNFILILLIFMGLQSCDAQNYDLANIKFPLLKSSLAKYKLADNNLAELHYALLKSTDPGLMRFNKESFAGQTGGEYDNIAGKNVVYFFNDAKTNKIYGFNIETYTTPESRKLLKSLETLFGKPLMDQGKGDRHRFRIWDSPDKKTAYLLEYGLFSVNSGPKTESAKLMVVDKSANDLYTFRLGGGFMYYKNYLRAKEKKTGKYTFKDFAKEKNEEGIDYYLKNDNTIK</sequence>
<evidence type="ECO:0000313" key="2">
    <source>
        <dbReference type="EMBL" id="RAJ26046.1"/>
    </source>
</evidence>
<protein>
    <recommendedName>
        <fullName evidence="4">Lipoprotein</fullName>
    </recommendedName>
</protein>
<evidence type="ECO:0000256" key="1">
    <source>
        <dbReference type="SAM" id="SignalP"/>
    </source>
</evidence>
<accession>A0A327SAK5</accession>
<dbReference type="EMBL" id="QLLR01000025">
    <property type="protein sequence ID" value="RAJ26046.1"/>
    <property type="molecule type" value="Genomic_DNA"/>
</dbReference>
<gene>
    <name evidence="2" type="ORF">LY11_03979</name>
</gene>
<feature type="signal peptide" evidence="1">
    <location>
        <begin position="1"/>
        <end position="29"/>
    </location>
</feature>
<name>A0A327SAK5_9SPHI</name>
<evidence type="ECO:0008006" key="4">
    <source>
        <dbReference type="Google" id="ProtNLM"/>
    </source>
</evidence>